<name>A0AAP1QVM6_ACIBA</name>
<dbReference type="EMBL" id="JACZEI010000003">
    <property type="protein sequence ID" value="MBE0329392.1"/>
    <property type="molecule type" value="Genomic_DNA"/>
</dbReference>
<organism evidence="1 2">
    <name type="scientific">Acinetobacter baumannii</name>
    <dbReference type="NCBI Taxonomy" id="470"/>
    <lineage>
        <taxon>Bacteria</taxon>
        <taxon>Pseudomonadati</taxon>
        <taxon>Pseudomonadota</taxon>
        <taxon>Gammaproteobacteria</taxon>
        <taxon>Moraxellales</taxon>
        <taxon>Moraxellaceae</taxon>
        <taxon>Acinetobacter</taxon>
        <taxon>Acinetobacter calcoaceticus/baumannii complex</taxon>
    </lineage>
</organism>
<protein>
    <submittedName>
        <fullName evidence="1">Uncharacterized protein</fullName>
    </submittedName>
</protein>
<sequence length="250" mass="28985">MNNKLVEYALSLPSTVIAADVESVQALISDMPANEHKIIDVFAGIIMSPVMRAQQKKGRFEHFPPFKNFVHIIESAVISYYRGNFIGSYLTLIPVVEGVMLRWLGYFGTGKKPTFGDLKTFFRNSYQRQPCPGNVLFYDVFSKACDKLLTEHLFKDSRNGDAYSNFNRHLAAHLLSDSQFATRENCVRLFLTLDLMSELYLYETYCSDPRFYLNEEDISLEMKEYFKLMVQLHRAEKILLQDKDDRKHDS</sequence>
<reference evidence="1" key="1">
    <citation type="submission" date="2020-09" db="EMBL/GenBank/DDBJ databases">
        <title>Distribution of Beta-Lactamase Producing Gram-Negative Bacterial Isolates in Isabela River of Santo Domingo, Dominican Republic.</title>
        <authorList>
            <person name="Calderon V."/>
            <person name="Bonnelly R."/>
            <person name="Del Rosario C."/>
            <person name="Duarte A."/>
            <person name="Barauna R."/>
            <person name="Juca Ramos R.T."/>
            <person name="Perdomo O.P."/>
            <person name="Rodriguez De Francisco L.E."/>
            <person name="Franco De Los Santos E.F."/>
        </authorList>
    </citation>
    <scope>NUCLEOTIDE SEQUENCE</scope>
    <source>
        <strain evidence="1">INTEC_BI15</strain>
    </source>
</reference>
<dbReference type="AlphaFoldDB" id="A0AAP1QVM6"/>
<proteinExistence type="predicted"/>
<accession>A0AAP1QVM6</accession>
<comment type="caution">
    <text evidence="1">The sequence shown here is derived from an EMBL/GenBank/DDBJ whole genome shotgun (WGS) entry which is preliminary data.</text>
</comment>
<dbReference type="Proteomes" id="UP000655940">
    <property type="component" value="Unassembled WGS sequence"/>
</dbReference>
<evidence type="ECO:0000313" key="2">
    <source>
        <dbReference type="Proteomes" id="UP000655940"/>
    </source>
</evidence>
<gene>
    <name evidence="1" type="ORF">IHV20_04365</name>
</gene>
<evidence type="ECO:0000313" key="1">
    <source>
        <dbReference type="EMBL" id="MBE0329392.1"/>
    </source>
</evidence>